<name>A0A0N9I2L2_9PSEU</name>
<organism evidence="4 5">
    <name type="scientific">Kibdelosporangium phytohabitans</name>
    <dbReference type="NCBI Taxonomy" id="860235"/>
    <lineage>
        <taxon>Bacteria</taxon>
        <taxon>Bacillati</taxon>
        <taxon>Actinomycetota</taxon>
        <taxon>Actinomycetes</taxon>
        <taxon>Pseudonocardiales</taxon>
        <taxon>Pseudonocardiaceae</taxon>
        <taxon>Kibdelosporangium</taxon>
    </lineage>
</organism>
<evidence type="ECO:0000256" key="2">
    <source>
        <dbReference type="ARBA" id="ARBA00022723"/>
    </source>
</evidence>
<dbReference type="PANTHER" id="PTHR42796">
    <property type="entry name" value="FUMARYLACETOACETATE HYDROLASE DOMAIN-CONTAINING PROTEIN 2A-RELATED"/>
    <property type="match status" value="1"/>
</dbReference>
<dbReference type="GO" id="GO:0044281">
    <property type="term" value="P:small molecule metabolic process"/>
    <property type="evidence" value="ECO:0007669"/>
    <property type="project" value="UniProtKB-ARBA"/>
</dbReference>
<dbReference type="GO" id="GO:0016853">
    <property type="term" value="F:isomerase activity"/>
    <property type="evidence" value="ECO:0007669"/>
    <property type="project" value="UniProtKB-KW"/>
</dbReference>
<sequence>MRLATLRVNGGFHVARVDDDHYVDLGPGDVGSLLADPGWRAHAATAGGERVQAGRADLAPVIPRPGKIVCVGLNYRTHITEMGRDLPEFPTLFAKFPEVLIGPHDELDLPPESDAVDWEAELVVVVGSRVRRADRASAEAAIAGYTVMNDVSMRDWQFRTREWLQGKTWEATTPLGPYLATPDELAPDAAITCTVDGEVVQSSTVADLLFDPADLVGYVSTMITLNPGDVIATGTTGGVGHARKPPRYLQKGQTLRTAVEGIGEMSNEVRRG</sequence>
<keyword evidence="2" id="KW-0479">Metal-binding</keyword>
<dbReference type="RefSeq" id="WP_054293849.1">
    <property type="nucleotide sequence ID" value="NZ_CP012752.1"/>
</dbReference>
<dbReference type="Pfam" id="PF01557">
    <property type="entry name" value="FAA_hydrolase"/>
    <property type="match status" value="1"/>
</dbReference>
<evidence type="ECO:0000313" key="5">
    <source>
        <dbReference type="Proteomes" id="UP000063699"/>
    </source>
</evidence>
<gene>
    <name evidence="4" type="ORF">AOZ06_38335</name>
</gene>
<dbReference type="STRING" id="860235.AOZ06_38335"/>
<dbReference type="KEGG" id="kphy:AOZ06_38335"/>
<evidence type="ECO:0000259" key="3">
    <source>
        <dbReference type="Pfam" id="PF01557"/>
    </source>
</evidence>
<feature type="domain" description="Fumarylacetoacetase-like C-terminal" evidence="3">
    <location>
        <begin position="67"/>
        <end position="270"/>
    </location>
</feature>
<dbReference type="PANTHER" id="PTHR42796:SF4">
    <property type="entry name" value="FUMARYLACETOACETATE HYDROLASE DOMAIN-CONTAINING PROTEIN 2A"/>
    <property type="match status" value="1"/>
</dbReference>
<evidence type="ECO:0000313" key="4">
    <source>
        <dbReference type="EMBL" id="ALG11953.1"/>
    </source>
</evidence>
<dbReference type="AlphaFoldDB" id="A0A0N9I2L2"/>
<accession>A0A0N9I2L2</accession>
<proteinExistence type="inferred from homology"/>
<dbReference type="InterPro" id="IPR051121">
    <property type="entry name" value="FAH"/>
</dbReference>
<dbReference type="Gene3D" id="3.90.850.10">
    <property type="entry name" value="Fumarylacetoacetase-like, C-terminal domain"/>
    <property type="match status" value="1"/>
</dbReference>
<comment type="similarity">
    <text evidence="1">Belongs to the FAH family.</text>
</comment>
<dbReference type="Proteomes" id="UP000063699">
    <property type="component" value="Chromosome"/>
</dbReference>
<keyword evidence="5" id="KW-1185">Reference proteome</keyword>
<dbReference type="EMBL" id="CP012752">
    <property type="protein sequence ID" value="ALG11953.1"/>
    <property type="molecule type" value="Genomic_DNA"/>
</dbReference>
<keyword evidence="4" id="KW-0413">Isomerase</keyword>
<dbReference type="GO" id="GO:0046872">
    <property type="term" value="F:metal ion binding"/>
    <property type="evidence" value="ECO:0007669"/>
    <property type="project" value="UniProtKB-KW"/>
</dbReference>
<dbReference type="SUPFAM" id="SSF56529">
    <property type="entry name" value="FAH"/>
    <property type="match status" value="1"/>
</dbReference>
<protein>
    <submittedName>
        <fullName evidence="4">2-hydroxyhepta-2,4-diene-1,7-dioate isomerase</fullName>
    </submittedName>
</protein>
<dbReference type="InterPro" id="IPR011234">
    <property type="entry name" value="Fumarylacetoacetase-like_C"/>
</dbReference>
<dbReference type="InterPro" id="IPR036663">
    <property type="entry name" value="Fumarylacetoacetase_C_sf"/>
</dbReference>
<evidence type="ECO:0000256" key="1">
    <source>
        <dbReference type="ARBA" id="ARBA00010211"/>
    </source>
</evidence>
<dbReference type="OrthoDB" id="9805307at2"/>
<reference evidence="4 5" key="1">
    <citation type="submission" date="2015-07" db="EMBL/GenBank/DDBJ databases">
        <title>Genome sequencing of Kibdelosporangium phytohabitans.</title>
        <authorList>
            <person name="Qin S."/>
            <person name="Xing K."/>
        </authorList>
    </citation>
    <scope>NUCLEOTIDE SEQUENCE [LARGE SCALE GENOMIC DNA]</scope>
    <source>
        <strain evidence="4 5">KLBMP1111</strain>
    </source>
</reference>